<feature type="domain" description="GBD/FH3" evidence="6">
    <location>
        <begin position="57"/>
        <end position="437"/>
    </location>
</feature>
<dbReference type="Pfam" id="PF06367">
    <property type="entry name" value="Drf_FH3"/>
    <property type="match status" value="1"/>
</dbReference>
<evidence type="ECO:0000256" key="3">
    <source>
        <dbReference type="SAM" id="Coils"/>
    </source>
</evidence>
<dbReference type="InterPro" id="IPR044933">
    <property type="entry name" value="DIA_GBD_sf"/>
</dbReference>
<dbReference type="PROSITE" id="PS51444">
    <property type="entry name" value="FH2"/>
    <property type="match status" value="1"/>
</dbReference>
<name>A0A9J6BMX0_POLVA</name>
<dbReference type="InterPro" id="IPR016024">
    <property type="entry name" value="ARM-type_fold"/>
</dbReference>
<feature type="region of interest" description="Disordered" evidence="4">
    <location>
        <begin position="977"/>
        <end position="1009"/>
    </location>
</feature>
<dbReference type="OrthoDB" id="1104827at2759"/>
<sequence>MSRHDRTKSTGGGGFLDTLFTRSTKRGNRYHNGGTHQRPVSANENDYFDAQELENMVLRLTVEEVNQRFHEILEDMNIPKDKRDPLMKKNLDEKRDMLKMHLKGKASSDNRSNSRFEKPHDYINYLREPERSPSKIYQCIESLRVALTSNPISWIKEFGEPGIDQIVNVLQECKKRRDYDKIEYECIRCLKAVVNNTWGLNVVLRPDQHAAVFLLAQCLDPSKPQTMCEAVKLLSGFCLIQERNGYDKVLRAVTQAAANIDKSGERFRSIVEALFVEHDLEEAKGIRTETKGELCYHSLIFINTITNTPSDLNFRLHLRCEMMRSGLYDRLELLSRIVQQSQDPRLEKHFSLFNTFREEDFEEFSSRFDHVRLEIDDVNDCFELLKNMVVDTACEPYFLSILQHLLFIRDDFLYRPAYYKLIEECVSQIVLHKSGVDPNFKSRDFHIDTSVLLDDLVERSKAMEMKRVEEYEKKMEELQIAKQEAEAKAAHLEEKLKEIEANGGVVKTNKLPQINIPPPPAMPGMSSSAPRPPPPPGSVTNGPLPPPPPPLPGMGAPRPPPLPGMGIGPPPPPMMNTNAPRMPQQPQALPHGLKPKKKWDVDGPMKRANWKAIVPQKMSDKSFWVRVHEDKLASDDILNGLASKFSSKPVKKNTEKDSNDRVPTTKKSVVDLRVLDAKSAQNILILLGGSLKHLSYEQIKIYLLRCDMSMLNASILQQMIQYLPPPDQLKRLQELKASGEELSGAENFAATIAEIKRLGARLQSLSFRLNFPDLVSDVKPDIVAVSMACEEVKTSRKFAKILELILLLGNYMNSGSKNEAAFGFEISFLTKLTSTKDYENKQTLLHYIAEVVELKFPDCLTFYEDLSHVDKASRVSLDNIQKTMRQMNASLKNLESDLANNKVPQSPDDKFIEVMGNFSVECRSQVEVLGKMQVQMEKMFKDLAEYYAFDQNKYTMEEFFTDIKTFKDAFSQAHQENVKIRENEEKARRQKESREQHQKDIQERNRTKTGLVDIDAAQTQEGVMDSLLEALHSGSAFGNRVRKRGQRPAGAERRAQLSRSRSRTGITAGSFTSREMIANELLAA</sequence>
<feature type="region of interest" description="Disordered" evidence="4">
    <location>
        <begin position="508"/>
        <end position="601"/>
    </location>
</feature>
<dbReference type="GO" id="GO:0005884">
    <property type="term" value="C:actin filament"/>
    <property type="evidence" value="ECO:0007669"/>
    <property type="project" value="TreeGrafter"/>
</dbReference>
<organism evidence="8 9">
    <name type="scientific">Polypedilum vanderplanki</name>
    <name type="common">Sleeping chironomid midge</name>
    <dbReference type="NCBI Taxonomy" id="319348"/>
    <lineage>
        <taxon>Eukaryota</taxon>
        <taxon>Metazoa</taxon>
        <taxon>Ecdysozoa</taxon>
        <taxon>Arthropoda</taxon>
        <taxon>Hexapoda</taxon>
        <taxon>Insecta</taxon>
        <taxon>Pterygota</taxon>
        <taxon>Neoptera</taxon>
        <taxon>Endopterygota</taxon>
        <taxon>Diptera</taxon>
        <taxon>Nematocera</taxon>
        <taxon>Chironomoidea</taxon>
        <taxon>Chironomidae</taxon>
        <taxon>Chironominae</taxon>
        <taxon>Polypedilum</taxon>
        <taxon>Polypedilum</taxon>
    </lineage>
</organism>
<dbReference type="SMART" id="SM00498">
    <property type="entry name" value="FH2"/>
    <property type="match status" value="1"/>
</dbReference>
<dbReference type="PROSITE" id="PS51231">
    <property type="entry name" value="DAD"/>
    <property type="match status" value="1"/>
</dbReference>
<dbReference type="Proteomes" id="UP001107558">
    <property type="component" value="Chromosome 3"/>
</dbReference>
<feature type="domain" description="DAD" evidence="5">
    <location>
        <begin position="1017"/>
        <end position="1049"/>
    </location>
</feature>
<reference evidence="8" key="1">
    <citation type="submission" date="2021-03" db="EMBL/GenBank/DDBJ databases">
        <title>Chromosome level genome of the anhydrobiotic midge Polypedilum vanderplanki.</title>
        <authorList>
            <person name="Yoshida Y."/>
            <person name="Kikawada T."/>
            <person name="Gusev O."/>
        </authorList>
    </citation>
    <scope>NUCLEOTIDE SEQUENCE</scope>
    <source>
        <strain evidence="8">NIAS01</strain>
        <tissue evidence="8">Whole body or cell culture</tissue>
    </source>
</reference>
<feature type="compositionally biased region" description="Pro residues" evidence="4">
    <location>
        <begin position="530"/>
        <end position="574"/>
    </location>
</feature>
<dbReference type="GO" id="GO:0030041">
    <property type="term" value="P:actin filament polymerization"/>
    <property type="evidence" value="ECO:0007669"/>
    <property type="project" value="TreeGrafter"/>
</dbReference>
<evidence type="ECO:0000256" key="4">
    <source>
        <dbReference type="SAM" id="MobiDB-lite"/>
    </source>
</evidence>
<dbReference type="InterPro" id="IPR051412">
    <property type="entry name" value="Formin_Homology_Diaphanous_sf"/>
</dbReference>
<feature type="compositionally biased region" description="Basic and acidic residues" evidence="4">
    <location>
        <begin position="977"/>
        <end position="1006"/>
    </location>
</feature>
<evidence type="ECO:0000259" key="7">
    <source>
        <dbReference type="PROSITE" id="PS51444"/>
    </source>
</evidence>
<dbReference type="AlphaFoldDB" id="A0A9J6BMX0"/>
<dbReference type="PROSITE" id="PS51232">
    <property type="entry name" value="GBD_FH3"/>
    <property type="match status" value="1"/>
</dbReference>
<keyword evidence="9" id="KW-1185">Reference proteome</keyword>
<dbReference type="Pfam" id="PF02181">
    <property type="entry name" value="FH2"/>
    <property type="match status" value="1"/>
</dbReference>
<comment type="similarity">
    <text evidence="1">Belongs to the formin homology family. Diaphanous subfamily.</text>
</comment>
<dbReference type="InterPro" id="IPR011989">
    <property type="entry name" value="ARM-like"/>
</dbReference>
<dbReference type="InterPro" id="IPR014768">
    <property type="entry name" value="GBD/FH3_dom"/>
</dbReference>
<evidence type="ECO:0000313" key="8">
    <source>
        <dbReference type="EMBL" id="KAG5670758.1"/>
    </source>
</evidence>
<evidence type="ECO:0000256" key="1">
    <source>
        <dbReference type="ARBA" id="ARBA00008214"/>
    </source>
</evidence>
<protein>
    <recommendedName>
        <fullName evidence="10">Protein diaphanous</fullName>
    </recommendedName>
</protein>
<gene>
    <name evidence="8" type="ORF">PVAND_000999</name>
</gene>
<evidence type="ECO:0000256" key="2">
    <source>
        <dbReference type="ARBA" id="ARBA00023054"/>
    </source>
</evidence>
<evidence type="ECO:0000259" key="5">
    <source>
        <dbReference type="PROSITE" id="PS51231"/>
    </source>
</evidence>
<comment type="caution">
    <text evidence="8">The sequence shown here is derived from an EMBL/GenBank/DDBJ whole genome shotgun (WGS) entry which is preliminary data.</text>
</comment>
<dbReference type="InterPro" id="IPR010473">
    <property type="entry name" value="GTPase-bd"/>
</dbReference>
<keyword evidence="2 3" id="KW-0175">Coiled coil</keyword>
<dbReference type="Gene3D" id="1.20.58.2220">
    <property type="entry name" value="Formin, FH2 domain"/>
    <property type="match status" value="1"/>
</dbReference>
<dbReference type="SUPFAM" id="SSF48371">
    <property type="entry name" value="ARM repeat"/>
    <property type="match status" value="1"/>
</dbReference>
<dbReference type="Gene3D" id="6.10.30.30">
    <property type="match status" value="1"/>
</dbReference>
<feature type="coiled-coil region" evidence="3">
    <location>
        <begin position="461"/>
        <end position="502"/>
    </location>
</feature>
<feature type="region of interest" description="Disordered" evidence="4">
    <location>
        <begin position="1"/>
        <end position="43"/>
    </location>
</feature>
<dbReference type="InterPro" id="IPR015425">
    <property type="entry name" value="FH2_Formin"/>
</dbReference>
<dbReference type="PANTHER" id="PTHR45691">
    <property type="entry name" value="PROTEIN DIAPHANOUS"/>
    <property type="match status" value="1"/>
</dbReference>
<dbReference type="Gene3D" id="1.20.58.630">
    <property type="match status" value="1"/>
</dbReference>
<dbReference type="SUPFAM" id="SSF101447">
    <property type="entry name" value="Formin homology 2 domain (FH2 domain)"/>
    <property type="match status" value="1"/>
</dbReference>
<dbReference type="InterPro" id="IPR014767">
    <property type="entry name" value="DAD_dom"/>
</dbReference>
<evidence type="ECO:0000313" key="9">
    <source>
        <dbReference type="Proteomes" id="UP001107558"/>
    </source>
</evidence>
<evidence type="ECO:0008006" key="10">
    <source>
        <dbReference type="Google" id="ProtNLM"/>
    </source>
</evidence>
<feature type="region of interest" description="Disordered" evidence="4">
    <location>
        <begin position="1038"/>
        <end position="1065"/>
    </location>
</feature>
<feature type="compositionally biased region" description="Polar residues" evidence="4">
    <location>
        <begin position="34"/>
        <end position="43"/>
    </location>
</feature>
<evidence type="ECO:0000259" key="6">
    <source>
        <dbReference type="PROSITE" id="PS51232"/>
    </source>
</evidence>
<dbReference type="EMBL" id="JADBJN010000003">
    <property type="protein sequence ID" value="KAG5670758.1"/>
    <property type="molecule type" value="Genomic_DNA"/>
</dbReference>
<dbReference type="InterPro" id="IPR010472">
    <property type="entry name" value="FH3_dom"/>
</dbReference>
<dbReference type="Gene3D" id="1.25.10.10">
    <property type="entry name" value="Leucine-rich Repeat Variant"/>
    <property type="match status" value="1"/>
</dbReference>
<dbReference type="PANTHER" id="PTHR45691:SF6">
    <property type="entry name" value="PROTEIN DIAPHANOUS"/>
    <property type="match status" value="1"/>
</dbReference>
<dbReference type="InterPro" id="IPR042201">
    <property type="entry name" value="FH2_Formin_sf"/>
</dbReference>
<dbReference type="Pfam" id="PF06371">
    <property type="entry name" value="Drf_GBD"/>
    <property type="match status" value="1"/>
</dbReference>
<accession>A0A9J6BMX0</accession>
<dbReference type="SMART" id="SM01139">
    <property type="entry name" value="Drf_FH3"/>
    <property type="match status" value="1"/>
</dbReference>
<dbReference type="SMART" id="SM01140">
    <property type="entry name" value="Drf_GBD"/>
    <property type="match status" value="1"/>
</dbReference>
<dbReference type="Gene3D" id="1.10.20.40">
    <property type="entry name" value="Formin, diaphanous GTPase-binding domain"/>
    <property type="match status" value="1"/>
</dbReference>
<dbReference type="Gene3D" id="1.10.238.150">
    <property type="entry name" value="Formin, FH3 diaphanous domain"/>
    <property type="match status" value="1"/>
</dbReference>
<dbReference type="GO" id="GO:0003779">
    <property type="term" value="F:actin binding"/>
    <property type="evidence" value="ECO:0007669"/>
    <property type="project" value="InterPro"/>
</dbReference>
<proteinExistence type="inferred from homology"/>
<feature type="domain" description="FH2" evidence="7">
    <location>
        <begin position="595"/>
        <end position="996"/>
    </location>
</feature>
<dbReference type="GO" id="GO:0031267">
    <property type="term" value="F:small GTPase binding"/>
    <property type="evidence" value="ECO:0007669"/>
    <property type="project" value="InterPro"/>
</dbReference>